<organism evidence="1 2">
    <name type="scientific">Parasponia andersonii</name>
    <name type="common">Sponia andersonii</name>
    <dbReference type="NCBI Taxonomy" id="3476"/>
    <lineage>
        <taxon>Eukaryota</taxon>
        <taxon>Viridiplantae</taxon>
        <taxon>Streptophyta</taxon>
        <taxon>Embryophyta</taxon>
        <taxon>Tracheophyta</taxon>
        <taxon>Spermatophyta</taxon>
        <taxon>Magnoliopsida</taxon>
        <taxon>eudicotyledons</taxon>
        <taxon>Gunneridae</taxon>
        <taxon>Pentapetalae</taxon>
        <taxon>rosids</taxon>
        <taxon>fabids</taxon>
        <taxon>Rosales</taxon>
        <taxon>Cannabaceae</taxon>
        <taxon>Parasponia</taxon>
    </lineage>
</organism>
<keyword evidence="2" id="KW-1185">Reference proteome</keyword>
<reference evidence="2" key="1">
    <citation type="submission" date="2016-06" db="EMBL/GenBank/DDBJ databases">
        <title>Parallel loss of symbiosis genes in relatives of nitrogen-fixing non-legume Parasponia.</title>
        <authorList>
            <person name="Van Velzen R."/>
            <person name="Holmer R."/>
            <person name="Bu F."/>
            <person name="Rutten L."/>
            <person name="Van Zeijl A."/>
            <person name="Liu W."/>
            <person name="Santuari L."/>
            <person name="Cao Q."/>
            <person name="Sharma T."/>
            <person name="Shen D."/>
            <person name="Roswanjaya Y."/>
            <person name="Wardhani T."/>
            <person name="Kalhor M.S."/>
            <person name="Jansen J."/>
            <person name="Van den Hoogen J."/>
            <person name="Gungor B."/>
            <person name="Hartog M."/>
            <person name="Hontelez J."/>
            <person name="Verver J."/>
            <person name="Yang W.-C."/>
            <person name="Schijlen E."/>
            <person name="Repin R."/>
            <person name="Schilthuizen M."/>
            <person name="Schranz E."/>
            <person name="Heidstra R."/>
            <person name="Miyata K."/>
            <person name="Fedorova E."/>
            <person name="Kohlen W."/>
            <person name="Bisseling T."/>
            <person name="Smit S."/>
            <person name="Geurts R."/>
        </authorList>
    </citation>
    <scope>NUCLEOTIDE SEQUENCE [LARGE SCALE GENOMIC DNA]</scope>
    <source>
        <strain evidence="2">cv. WU1-14</strain>
    </source>
</reference>
<comment type="caution">
    <text evidence="1">The sequence shown here is derived from an EMBL/GenBank/DDBJ whole genome shotgun (WGS) entry which is preliminary data.</text>
</comment>
<gene>
    <name evidence="1" type="ORF">PanWU01x14_357910</name>
</gene>
<dbReference type="AlphaFoldDB" id="A0A2P5A8I1"/>
<name>A0A2P5A8I1_PARAD</name>
<evidence type="ECO:0000313" key="2">
    <source>
        <dbReference type="Proteomes" id="UP000237105"/>
    </source>
</evidence>
<protein>
    <submittedName>
        <fullName evidence="1">Uncharacterized protein</fullName>
    </submittedName>
</protein>
<dbReference type="EMBL" id="JXTB01000778">
    <property type="protein sequence ID" value="PON32837.1"/>
    <property type="molecule type" value="Genomic_DNA"/>
</dbReference>
<feature type="non-terminal residue" evidence="1">
    <location>
        <position position="1"/>
    </location>
</feature>
<proteinExistence type="predicted"/>
<sequence>IIHKYSSCIRKHLHIIKASSLRLLLLYIYIEREREREREREGHKRVFPFVSCFINKTCVNTFVHSDRKVCVVLRRWNILAMLLINYNSFHRATSLGLVNSLNCVSVILV</sequence>
<dbReference type="Proteomes" id="UP000237105">
    <property type="component" value="Unassembled WGS sequence"/>
</dbReference>
<evidence type="ECO:0000313" key="1">
    <source>
        <dbReference type="EMBL" id="PON32837.1"/>
    </source>
</evidence>
<accession>A0A2P5A8I1</accession>